<dbReference type="GO" id="GO:0004357">
    <property type="term" value="F:glutamate-cysteine ligase activity"/>
    <property type="evidence" value="ECO:0007669"/>
    <property type="project" value="UniProtKB-UniRule"/>
</dbReference>
<evidence type="ECO:0000256" key="2">
    <source>
        <dbReference type="ARBA" id="ARBA00008100"/>
    </source>
</evidence>
<evidence type="ECO:0000256" key="8">
    <source>
        <dbReference type="ARBA" id="ARBA00030585"/>
    </source>
</evidence>
<feature type="compositionally biased region" description="Low complexity" evidence="11">
    <location>
        <begin position="597"/>
        <end position="613"/>
    </location>
</feature>
<comment type="caution">
    <text evidence="12">The sequence shown here is derived from an EMBL/GenBank/DDBJ whole genome shotgun (WGS) entry which is preliminary data.</text>
</comment>
<gene>
    <name evidence="12" type="primary">GSH1_2</name>
    <name evidence="12" type="ORF">LPJ64_002292</name>
</gene>
<evidence type="ECO:0000256" key="5">
    <source>
        <dbReference type="ARBA" id="ARBA00022684"/>
    </source>
</evidence>
<name>A0A9W7XND4_9FUNG</name>
<dbReference type="SUPFAM" id="SSF55931">
    <property type="entry name" value="Glutamine synthetase/guanido kinase"/>
    <property type="match status" value="1"/>
</dbReference>
<dbReference type="GO" id="GO:0005524">
    <property type="term" value="F:ATP binding"/>
    <property type="evidence" value="ECO:0007669"/>
    <property type="project" value="UniProtKB-UniRule"/>
</dbReference>
<dbReference type="InterPro" id="IPR004308">
    <property type="entry name" value="GCS"/>
</dbReference>
<dbReference type="PANTHER" id="PTHR11164:SF0">
    <property type="entry name" value="GLUTAMATE--CYSTEINE LIGASE CATALYTIC SUBUNIT"/>
    <property type="match status" value="1"/>
</dbReference>
<evidence type="ECO:0000256" key="3">
    <source>
        <dbReference type="ARBA" id="ARBA00012220"/>
    </source>
</evidence>
<keyword evidence="4 10" id="KW-0436">Ligase</keyword>
<dbReference type="Gene3D" id="1.10.8.960">
    <property type="match status" value="1"/>
</dbReference>
<feature type="region of interest" description="Disordered" evidence="11">
    <location>
        <begin position="594"/>
        <end position="630"/>
    </location>
</feature>
<accession>A0A9W7XND4</accession>
<evidence type="ECO:0000313" key="13">
    <source>
        <dbReference type="Proteomes" id="UP001145021"/>
    </source>
</evidence>
<evidence type="ECO:0000256" key="9">
    <source>
        <dbReference type="ARBA" id="ARBA00032122"/>
    </source>
</evidence>
<dbReference type="Proteomes" id="UP001145021">
    <property type="component" value="Unassembled WGS sequence"/>
</dbReference>
<protein>
    <recommendedName>
        <fullName evidence="3 10">Glutamate--cysteine ligase</fullName>
        <ecNumber evidence="3 10">6.3.2.2</ecNumber>
    </recommendedName>
    <alternativeName>
        <fullName evidence="9 10">Gamma-ECS</fullName>
    </alternativeName>
    <alternativeName>
        <fullName evidence="8 10">Gamma-glutamylcysteine synthetase</fullName>
    </alternativeName>
</protein>
<dbReference type="InterPro" id="IPR014746">
    <property type="entry name" value="Gln_synth/guanido_kin_cat_dom"/>
</dbReference>
<keyword evidence="7 10" id="KW-0067">ATP-binding</keyword>
<dbReference type="AlphaFoldDB" id="A0A9W7XND4"/>
<keyword evidence="6 10" id="KW-0547">Nucleotide-binding</keyword>
<dbReference type="EC" id="6.3.2.2" evidence="3 10"/>
<reference evidence="12" key="1">
    <citation type="submission" date="2022-07" db="EMBL/GenBank/DDBJ databases">
        <title>Phylogenomic reconstructions and comparative analyses of Kickxellomycotina fungi.</title>
        <authorList>
            <person name="Reynolds N.K."/>
            <person name="Stajich J.E."/>
            <person name="Barry K."/>
            <person name="Grigoriev I.V."/>
            <person name="Crous P."/>
            <person name="Smith M.E."/>
        </authorList>
    </citation>
    <scope>NUCLEOTIDE SEQUENCE</scope>
    <source>
        <strain evidence="12">NBRC 105413</strain>
    </source>
</reference>
<evidence type="ECO:0000313" key="12">
    <source>
        <dbReference type="EMBL" id="KAJ1646188.1"/>
    </source>
</evidence>
<evidence type="ECO:0000256" key="4">
    <source>
        <dbReference type="ARBA" id="ARBA00022598"/>
    </source>
</evidence>
<evidence type="ECO:0000256" key="1">
    <source>
        <dbReference type="ARBA" id="ARBA00005006"/>
    </source>
</evidence>
<feature type="compositionally biased region" description="Polar residues" evidence="11">
    <location>
        <begin position="614"/>
        <end position="625"/>
    </location>
</feature>
<comment type="similarity">
    <text evidence="2 10">Belongs to the glutamate--cysteine ligase type 3 family.</text>
</comment>
<dbReference type="GO" id="GO:0006750">
    <property type="term" value="P:glutathione biosynthetic process"/>
    <property type="evidence" value="ECO:0007669"/>
    <property type="project" value="UniProtKB-UniRule"/>
</dbReference>
<evidence type="ECO:0000256" key="11">
    <source>
        <dbReference type="SAM" id="MobiDB-lite"/>
    </source>
</evidence>
<sequence length="749" mass="83145">MTRLKPPNMYSWQEILPRMEEIRSQATEQFIAAWKDSQTKRVNDFTWHETIGYVVVKRDDAARRMVLSPRAPEILADLGCNLDLASSGAHPQVPDESDAASGSSMSADEAAKRTCWRPAHARFAFRCEPPFLRAFSLGQLATEISECLRARRRLLKSKLEPDEMLLSISQFPLLGSGIYIDKQSHTNGKQLRSLILSESCLNPMQPFTLEIAGIIDRRGIVPYTAVPVFHDKSTAWPFVDHDLSSETLDFGILQSTVGVDGSCHGTRNNSIVHSTNASPGFAAACNVNATFSAAASTQNNSTEAAASTKGSDSWPYAVTPSPRPPMFEMPSNKNCLLLDSPLFGIGSGGVLRVTLCAADLDEARTLYDQLAPICAIMCSAVDDRSAQERGIVPLTTAKGTLLKSRFGSIDTYLGPSPSSNDLSFHPELNDCQYTYDSNSYWKMKNGGVDHLLSQHVARLFIRDLHYASAKMLGESSKSKEAGSDNGPKSASDGQEHFKRFLGCNRQNVCLYPPNTRAGSGWEIEFMSLEVQLTDAENAAFITFMILLSRIIISYRLNLYLPISLMDQNMSRAQRVNAVSNQLFFFRRDLFSGRDGKSGSTGRISRRGNGSNSSWHTTHSPGSPSERNAFHRQLGNGLSDTAEYVELTVDEILNGSKKYRVTGLLNIILSYLPTMRLEYDVEQELRRQLWLVRKRASGKLCTLATWMRNFVQTHPEYQHDSVVTPSINYDMLRAMNDIEEGKARAPELLG</sequence>
<comment type="catalytic activity">
    <reaction evidence="10">
        <text>L-cysteine + L-glutamate + ATP = gamma-L-glutamyl-L-cysteine + ADP + phosphate + H(+)</text>
        <dbReference type="Rhea" id="RHEA:13285"/>
        <dbReference type="ChEBI" id="CHEBI:15378"/>
        <dbReference type="ChEBI" id="CHEBI:29985"/>
        <dbReference type="ChEBI" id="CHEBI:30616"/>
        <dbReference type="ChEBI" id="CHEBI:35235"/>
        <dbReference type="ChEBI" id="CHEBI:43474"/>
        <dbReference type="ChEBI" id="CHEBI:58173"/>
        <dbReference type="ChEBI" id="CHEBI:456216"/>
        <dbReference type="EC" id="6.3.2.2"/>
    </reaction>
</comment>
<dbReference type="Gene3D" id="3.30.590.50">
    <property type="match status" value="2"/>
</dbReference>
<comment type="pathway">
    <text evidence="1 10">Sulfur metabolism; glutathione biosynthesis; glutathione from L-cysteine and L-glutamate: step 1/2.</text>
</comment>
<dbReference type="EMBL" id="JANBOH010000071">
    <property type="protein sequence ID" value="KAJ1646188.1"/>
    <property type="molecule type" value="Genomic_DNA"/>
</dbReference>
<organism evidence="12 13">
    <name type="scientific">Coemansia asiatica</name>
    <dbReference type="NCBI Taxonomy" id="1052880"/>
    <lineage>
        <taxon>Eukaryota</taxon>
        <taxon>Fungi</taxon>
        <taxon>Fungi incertae sedis</taxon>
        <taxon>Zoopagomycota</taxon>
        <taxon>Kickxellomycotina</taxon>
        <taxon>Kickxellomycetes</taxon>
        <taxon>Kickxellales</taxon>
        <taxon>Kickxellaceae</taxon>
        <taxon>Coemansia</taxon>
    </lineage>
</organism>
<evidence type="ECO:0000256" key="7">
    <source>
        <dbReference type="ARBA" id="ARBA00022840"/>
    </source>
</evidence>
<dbReference type="PANTHER" id="PTHR11164">
    <property type="entry name" value="GLUTAMATE CYSTEINE LIGASE"/>
    <property type="match status" value="1"/>
</dbReference>
<dbReference type="Pfam" id="PF03074">
    <property type="entry name" value="GCS"/>
    <property type="match status" value="1"/>
</dbReference>
<keyword evidence="13" id="KW-1185">Reference proteome</keyword>
<evidence type="ECO:0000256" key="10">
    <source>
        <dbReference type="RuleBase" id="RU367135"/>
    </source>
</evidence>
<proteinExistence type="inferred from homology"/>
<keyword evidence="5 10" id="KW-0317">Glutathione biosynthesis</keyword>
<evidence type="ECO:0000256" key="6">
    <source>
        <dbReference type="ARBA" id="ARBA00022741"/>
    </source>
</evidence>